<evidence type="ECO:0000313" key="2">
    <source>
        <dbReference type="Ensembl" id="ENSEEEP00000064604.1"/>
    </source>
</evidence>
<dbReference type="InterPro" id="IPR002919">
    <property type="entry name" value="TIL_dom"/>
</dbReference>
<reference evidence="2" key="2">
    <citation type="submission" date="2025-08" db="UniProtKB">
        <authorList>
            <consortium name="Ensembl"/>
        </authorList>
    </citation>
    <scope>IDENTIFICATION</scope>
</reference>
<dbReference type="SUPFAM" id="SSF57567">
    <property type="entry name" value="Serine protease inhibitors"/>
    <property type="match status" value="1"/>
</dbReference>
<dbReference type="CDD" id="cd19941">
    <property type="entry name" value="TIL"/>
    <property type="match status" value="1"/>
</dbReference>
<dbReference type="Proteomes" id="UP000314983">
    <property type="component" value="Chromosome 19"/>
</dbReference>
<evidence type="ECO:0000313" key="3">
    <source>
        <dbReference type="Proteomes" id="UP000314983"/>
    </source>
</evidence>
<dbReference type="Pfam" id="PF01826">
    <property type="entry name" value="TIL"/>
    <property type="match status" value="1"/>
</dbReference>
<reference evidence="2" key="3">
    <citation type="submission" date="2025-09" db="UniProtKB">
        <authorList>
            <consortium name="Ensembl"/>
        </authorList>
    </citation>
    <scope>IDENTIFICATION</scope>
</reference>
<protein>
    <recommendedName>
        <fullName evidence="1">TIL domain-containing protein</fullName>
    </recommendedName>
</protein>
<dbReference type="Gene3D" id="2.10.25.10">
    <property type="entry name" value="Laminin"/>
    <property type="match status" value="1"/>
</dbReference>
<dbReference type="GeneTree" id="ENSGT01120000273536"/>
<dbReference type="AlphaFoldDB" id="A0AAY5F6M5"/>
<keyword evidence="3" id="KW-1185">Reference proteome</keyword>
<dbReference type="Ensembl" id="ENSEEET00000058750.1">
    <property type="protein sequence ID" value="ENSEEEP00000064604.1"/>
    <property type="gene ID" value="ENSEEEG00000027748.1"/>
</dbReference>
<reference evidence="2 3" key="1">
    <citation type="submission" date="2020-05" db="EMBL/GenBank/DDBJ databases">
        <title>Electrophorus electricus (electric eel) genome, fEleEle1, primary haplotype.</title>
        <authorList>
            <person name="Myers G."/>
            <person name="Meyer A."/>
            <person name="Fedrigo O."/>
            <person name="Formenti G."/>
            <person name="Rhie A."/>
            <person name="Tracey A."/>
            <person name="Sims Y."/>
            <person name="Jarvis E.D."/>
        </authorList>
    </citation>
    <scope>NUCLEOTIDE SEQUENCE [LARGE SCALE GENOMIC DNA]</scope>
</reference>
<dbReference type="InterPro" id="IPR036084">
    <property type="entry name" value="Ser_inhib-like_sf"/>
</dbReference>
<organism evidence="2 3">
    <name type="scientific">Electrophorus electricus</name>
    <name type="common">Electric eel</name>
    <name type="synonym">Gymnotus electricus</name>
    <dbReference type="NCBI Taxonomy" id="8005"/>
    <lineage>
        <taxon>Eukaryota</taxon>
        <taxon>Metazoa</taxon>
        <taxon>Chordata</taxon>
        <taxon>Craniata</taxon>
        <taxon>Vertebrata</taxon>
        <taxon>Euteleostomi</taxon>
        <taxon>Actinopterygii</taxon>
        <taxon>Neopterygii</taxon>
        <taxon>Teleostei</taxon>
        <taxon>Ostariophysi</taxon>
        <taxon>Gymnotiformes</taxon>
        <taxon>Gymnotoidei</taxon>
        <taxon>Gymnotidae</taxon>
        <taxon>Electrophorus</taxon>
    </lineage>
</organism>
<feature type="domain" description="TIL" evidence="1">
    <location>
        <begin position="27"/>
        <end position="75"/>
    </location>
</feature>
<sequence length="81" mass="8795">LKCGFTTCIKAYEHVLTTLFFLQIVKCPPDSEYIECGPACIPSCKEPSTNCTGSCISGCFCKPGFSSKSECCVKLRMIIAL</sequence>
<gene>
    <name evidence="2" type="primary">COX17</name>
</gene>
<proteinExistence type="predicted"/>
<accession>A0AAY5F6M5</accession>
<name>A0AAY5F6M5_ELEEL</name>
<evidence type="ECO:0000259" key="1">
    <source>
        <dbReference type="Pfam" id="PF01826"/>
    </source>
</evidence>